<dbReference type="GO" id="GO:0003700">
    <property type="term" value="F:DNA-binding transcription factor activity"/>
    <property type="evidence" value="ECO:0007669"/>
    <property type="project" value="InterPro"/>
</dbReference>
<dbReference type="WBParaSite" id="DME_0000817201-mRNA-1">
    <property type="protein sequence ID" value="DME_0000817201-mRNA-1"/>
    <property type="gene ID" value="DME_0000817201"/>
</dbReference>
<dbReference type="Proteomes" id="UP000038040">
    <property type="component" value="Unplaced"/>
</dbReference>
<feature type="domain" description="BZIP" evidence="1">
    <location>
        <begin position="38"/>
        <end position="98"/>
    </location>
</feature>
<evidence type="ECO:0000259" key="1">
    <source>
        <dbReference type="PROSITE" id="PS50217"/>
    </source>
</evidence>
<dbReference type="InterPro" id="IPR046347">
    <property type="entry name" value="bZIP_sf"/>
</dbReference>
<evidence type="ECO:0000313" key="2">
    <source>
        <dbReference type="Proteomes" id="UP000038040"/>
    </source>
</evidence>
<proteinExistence type="predicted"/>
<dbReference type="SMART" id="SM00338">
    <property type="entry name" value="BRLZ"/>
    <property type="match status" value="1"/>
</dbReference>
<dbReference type="InterPro" id="IPR004827">
    <property type="entry name" value="bZIP"/>
</dbReference>
<dbReference type="PROSITE" id="PS50217">
    <property type="entry name" value="BZIP"/>
    <property type="match status" value="1"/>
</dbReference>
<dbReference type="AlphaFoldDB" id="A0A0N4UKD5"/>
<organism evidence="2 3">
    <name type="scientific">Dracunculus medinensis</name>
    <name type="common">Guinea worm</name>
    <dbReference type="NCBI Taxonomy" id="318479"/>
    <lineage>
        <taxon>Eukaryota</taxon>
        <taxon>Metazoa</taxon>
        <taxon>Ecdysozoa</taxon>
        <taxon>Nematoda</taxon>
        <taxon>Chromadorea</taxon>
        <taxon>Rhabditida</taxon>
        <taxon>Spirurina</taxon>
        <taxon>Dracunculoidea</taxon>
        <taxon>Dracunculidae</taxon>
        <taxon>Dracunculus</taxon>
    </lineage>
</organism>
<dbReference type="PROSITE" id="PS00036">
    <property type="entry name" value="BZIP_BASIC"/>
    <property type="match status" value="1"/>
</dbReference>
<sequence>LPSVSSNGSDSNSDNDIVDYIEMTNYNNTGTDDYNIIYRQKRNKNNIASQKSRLKRSQKFASLKNEKFYLIEKNENLKATANNLKKQIANLKDLLVNSYINY</sequence>
<evidence type="ECO:0000313" key="3">
    <source>
        <dbReference type="WBParaSite" id="DME_0000817201-mRNA-1"/>
    </source>
</evidence>
<name>A0A0N4UKD5_DRAME</name>
<dbReference type="Pfam" id="PF07716">
    <property type="entry name" value="bZIP_2"/>
    <property type="match status" value="1"/>
</dbReference>
<accession>A0A0N4UKD5</accession>
<dbReference type="SUPFAM" id="SSF57959">
    <property type="entry name" value="Leucine zipper domain"/>
    <property type="match status" value="1"/>
</dbReference>
<protein>
    <submittedName>
        <fullName evidence="3">BZIP domain-containing protein</fullName>
    </submittedName>
</protein>
<reference evidence="3" key="1">
    <citation type="submission" date="2017-02" db="UniProtKB">
        <authorList>
            <consortium name="WormBaseParasite"/>
        </authorList>
    </citation>
    <scope>IDENTIFICATION</scope>
</reference>
<dbReference type="Gene3D" id="1.20.5.170">
    <property type="match status" value="1"/>
</dbReference>